<dbReference type="Pfam" id="PF01965">
    <property type="entry name" value="DJ-1_PfpI"/>
    <property type="match status" value="1"/>
</dbReference>
<dbReference type="InterPro" id="IPR029062">
    <property type="entry name" value="Class_I_gatase-like"/>
</dbReference>
<keyword evidence="1" id="KW-0732">Signal</keyword>
<feature type="signal peptide" evidence="1">
    <location>
        <begin position="1"/>
        <end position="24"/>
    </location>
</feature>
<evidence type="ECO:0000313" key="3">
    <source>
        <dbReference type="EMBL" id="MDF3837491.1"/>
    </source>
</evidence>
<dbReference type="PANTHER" id="PTHR43130:SF2">
    <property type="entry name" value="DJ-1_PFPI DOMAIN-CONTAINING PROTEIN"/>
    <property type="match status" value="1"/>
</dbReference>
<dbReference type="RefSeq" id="WP_276267679.1">
    <property type="nucleotide sequence ID" value="NZ_JARJLM010000513.1"/>
</dbReference>
<dbReference type="Gene3D" id="3.40.50.880">
    <property type="match status" value="1"/>
</dbReference>
<feature type="domain" description="DJ-1/PfpI" evidence="2">
    <location>
        <begin position="61"/>
        <end position="224"/>
    </location>
</feature>
<proteinExistence type="predicted"/>
<dbReference type="PROSITE" id="PS51257">
    <property type="entry name" value="PROKAR_LIPOPROTEIN"/>
    <property type="match status" value="1"/>
</dbReference>
<feature type="chain" id="PRO_5045289303" evidence="1">
    <location>
        <begin position="25"/>
        <end position="380"/>
    </location>
</feature>
<accession>A0ABT6B0J4</accession>
<evidence type="ECO:0000259" key="2">
    <source>
        <dbReference type="Pfam" id="PF01965"/>
    </source>
</evidence>
<dbReference type="InterPro" id="IPR002818">
    <property type="entry name" value="DJ-1/PfpI"/>
</dbReference>
<evidence type="ECO:0000313" key="4">
    <source>
        <dbReference type="Proteomes" id="UP001216674"/>
    </source>
</evidence>
<dbReference type="Proteomes" id="UP001216674">
    <property type="component" value="Unassembled WGS sequence"/>
</dbReference>
<name>A0ABT6B0J4_9BURK</name>
<reference evidence="3 4" key="1">
    <citation type="submission" date="2023-03" db="EMBL/GenBank/DDBJ databases">
        <title>Draft assemblies of triclosan tolerant bacteria isolated from returned activated sludge.</title>
        <authorList>
            <person name="Van Hamelsveld S."/>
        </authorList>
    </citation>
    <scope>NUCLEOTIDE SEQUENCE [LARGE SCALE GENOMIC DNA]</scope>
    <source>
        <strain evidence="3 4">GW210010_S58</strain>
    </source>
</reference>
<gene>
    <name evidence="3" type="ORF">P3W85_31755</name>
</gene>
<protein>
    <submittedName>
        <fullName evidence="3">DJ-1/PfpI family protein</fullName>
    </submittedName>
</protein>
<dbReference type="EMBL" id="JARJLM010000513">
    <property type="protein sequence ID" value="MDF3837491.1"/>
    <property type="molecule type" value="Genomic_DNA"/>
</dbReference>
<sequence length="380" mass="39614">MQHTFRLRLAALAFSALLSCGCSEPGTQTQAPASPEPASLATAAPLALPAPKAGRVRPLVAVLADNAGTEVTDFVIPYGVLREADVADVRSVSTGAGTVALMPALRIRADQTIAGFDAEVPAGADIVIVPAMHHDDTPQVLAWLRAQAARGATVVAVCEGALVLARAGLLDGRSATTHWYAMRGIEAKFPATRWVHGRRYVADGNIVTSSGVTASLPLSLALVEAIAGQPAAAAAAARLGVRDWSARHDSTPFRLDAASIGLALSNRLAWWRHETVDIAVAPGFDEIAVALQADAWSRTYRSEARTLGTAAQLRSRRGLRLEADAVAVGAATGPEPGHHASAPYAGPPAEALDAALGTIQARYGQATAQFVALQMEYPRR</sequence>
<dbReference type="InterPro" id="IPR052158">
    <property type="entry name" value="INH-QAR"/>
</dbReference>
<dbReference type="PANTHER" id="PTHR43130">
    <property type="entry name" value="ARAC-FAMILY TRANSCRIPTIONAL REGULATOR"/>
    <property type="match status" value="1"/>
</dbReference>
<keyword evidence="4" id="KW-1185">Reference proteome</keyword>
<organism evidence="3 4">
    <name type="scientific">Cupriavidus basilensis</name>
    <dbReference type="NCBI Taxonomy" id="68895"/>
    <lineage>
        <taxon>Bacteria</taxon>
        <taxon>Pseudomonadati</taxon>
        <taxon>Pseudomonadota</taxon>
        <taxon>Betaproteobacteria</taxon>
        <taxon>Burkholderiales</taxon>
        <taxon>Burkholderiaceae</taxon>
        <taxon>Cupriavidus</taxon>
    </lineage>
</organism>
<evidence type="ECO:0000256" key="1">
    <source>
        <dbReference type="SAM" id="SignalP"/>
    </source>
</evidence>
<dbReference type="SUPFAM" id="SSF52317">
    <property type="entry name" value="Class I glutamine amidotransferase-like"/>
    <property type="match status" value="1"/>
</dbReference>
<comment type="caution">
    <text evidence="3">The sequence shown here is derived from an EMBL/GenBank/DDBJ whole genome shotgun (WGS) entry which is preliminary data.</text>
</comment>